<reference evidence="1" key="1">
    <citation type="submission" date="2021-01" db="EMBL/GenBank/DDBJ databases">
        <authorList>
            <person name="Corre E."/>
            <person name="Pelletier E."/>
            <person name="Niang G."/>
            <person name="Scheremetjew M."/>
            <person name="Finn R."/>
            <person name="Kale V."/>
            <person name="Holt S."/>
            <person name="Cochrane G."/>
            <person name="Meng A."/>
            <person name="Brown T."/>
            <person name="Cohen L."/>
        </authorList>
    </citation>
    <scope>NUCLEOTIDE SEQUENCE</scope>
    <source>
        <strain evidence="1">CCMP3346</strain>
    </source>
</reference>
<dbReference type="EMBL" id="HBGB01008132">
    <property type="protein sequence ID" value="CAD9049542.1"/>
    <property type="molecule type" value="Transcribed_RNA"/>
</dbReference>
<protein>
    <submittedName>
        <fullName evidence="1">Uncharacterized protein</fullName>
    </submittedName>
</protein>
<sequence length="135" mass="15322">MRANSFFRLDYVFDITMLAPSVPYVPPVEMRMFVDGDKLKYQVASDDHEIVTPSDLGFILDLHGQRIHLGEGVQVEKDSAREATNAVNHVRTQIKYYVDIRVFDGNSPDATFTYRIPLLPVPMEDTVSALNSSWT</sequence>
<accession>A0A7S1NXY6</accession>
<name>A0A7S1NXY6_9ALVE</name>
<proteinExistence type="predicted"/>
<organism evidence="1">
    <name type="scientific">Vitrella brassicaformis</name>
    <dbReference type="NCBI Taxonomy" id="1169539"/>
    <lineage>
        <taxon>Eukaryota</taxon>
        <taxon>Sar</taxon>
        <taxon>Alveolata</taxon>
        <taxon>Colpodellida</taxon>
        <taxon>Vitrellaceae</taxon>
        <taxon>Vitrella</taxon>
    </lineage>
</organism>
<gene>
    <name evidence="1" type="ORF">VBRA1451_LOCUS4602</name>
</gene>
<evidence type="ECO:0000313" key="1">
    <source>
        <dbReference type="EMBL" id="CAD9049542.1"/>
    </source>
</evidence>
<dbReference type="AlphaFoldDB" id="A0A7S1NXY6"/>